<organism evidence="1 2">
    <name type="scientific">Hymenobacter qilianensis</name>
    <dbReference type="NCBI Taxonomy" id="1385715"/>
    <lineage>
        <taxon>Bacteria</taxon>
        <taxon>Pseudomonadati</taxon>
        <taxon>Bacteroidota</taxon>
        <taxon>Cytophagia</taxon>
        <taxon>Cytophagales</taxon>
        <taxon>Hymenobacteraceae</taxon>
        <taxon>Hymenobacter</taxon>
    </lineage>
</organism>
<name>A0ACB5PS25_9BACT</name>
<evidence type="ECO:0000313" key="2">
    <source>
        <dbReference type="Proteomes" id="UP000605392"/>
    </source>
</evidence>
<evidence type="ECO:0000313" key="1">
    <source>
        <dbReference type="EMBL" id="GGF66096.1"/>
    </source>
</evidence>
<reference evidence="1 2" key="1">
    <citation type="journal article" date="2019" name="Int. J. Syst. Evol. Microbiol.">
        <title>The Global Catalogue of Microorganisms (GCM) 10K type strain sequencing project: providing services to taxonomists for standard genome sequencing and annotation.</title>
        <authorList>
            <consortium name="The Broad Institute Genomics Platform"/>
            <consortium name="The Broad Institute Genome Sequencing Center for Infectious Disease"/>
            <person name="Wu L."/>
            <person name="Ma J."/>
        </authorList>
    </citation>
    <scope>NUCLEOTIDE SEQUENCE [LARGE SCALE GENOMIC DNA]</scope>
    <source>
        <strain evidence="1 2">CGMCC 1.12720</strain>
    </source>
</reference>
<comment type="caution">
    <text evidence="1">The sequence shown here is derived from an EMBL/GenBank/DDBJ whole genome shotgun (WGS) entry which is preliminary data.</text>
</comment>
<gene>
    <name evidence="1" type="ORF">GCM10011375_21400</name>
</gene>
<dbReference type="Proteomes" id="UP000605392">
    <property type="component" value="Unassembled WGS sequence"/>
</dbReference>
<proteinExistence type="predicted"/>
<protein>
    <submittedName>
        <fullName evidence="1">Uncharacterized protein</fullName>
    </submittedName>
</protein>
<accession>A0ACB5PS25</accession>
<keyword evidence="2" id="KW-1185">Reference proteome</keyword>
<dbReference type="EMBL" id="BMFN01000002">
    <property type="protein sequence ID" value="GGF66096.1"/>
    <property type="molecule type" value="Genomic_DNA"/>
</dbReference>
<sequence length="347" mass="38875">MIRNCTLITLFVVGLLLGWVHPLAAQRTQIRGFVDTYATYQKGQVNFGLGEQDLFITSEITPRLSFLGETVFKFSLASPTDFAISIERIILKYNYAGNHSFLIGKHHTPVNYWNDTYHHGRVFFPTIDRPLLFAQGIVPLHTTGVSLQGQNLGALRFGYDVMVGNGLGSGELLDNNSFKSLTVAVHVKPRDGWRMGASLYHDVISKGSVLHNHSGGISTRALAKINQNILTASFAYNDSVFTKKYELLAESSMALNKADSLGRQNTIASYAYAGIRLTDKIIPYIRVDDIQYRQEEVYFSDRNVQSFTGGVRYELNYLAVVKLEYQRIKSHRATAVDRVSFQIAVGF</sequence>